<feature type="compositionally biased region" description="Polar residues" evidence="2">
    <location>
        <begin position="22"/>
        <end position="31"/>
    </location>
</feature>
<dbReference type="Pfam" id="PF04504">
    <property type="entry name" value="GeBP-like_DBD"/>
    <property type="match status" value="1"/>
</dbReference>
<evidence type="ECO:0000313" key="4">
    <source>
        <dbReference type="EMBL" id="KMZ56922.1"/>
    </source>
</evidence>
<keyword evidence="5" id="KW-1185">Reference proteome</keyword>
<proteinExistence type="inferred from homology"/>
<evidence type="ECO:0000256" key="2">
    <source>
        <dbReference type="SAM" id="MobiDB-lite"/>
    </source>
</evidence>
<dbReference type="PANTHER" id="PTHR31662:SF33">
    <property type="entry name" value="DNA-BINDING STOREKEEPER PROTEIN TRANSCRIPTIONAL REGULATOR-LIKE PROTEIN"/>
    <property type="match status" value="1"/>
</dbReference>
<comment type="caution">
    <text evidence="4">The sequence shown here is derived from an EMBL/GenBank/DDBJ whole genome shotgun (WGS) entry which is preliminary data.</text>
</comment>
<protein>
    <recommendedName>
        <fullName evidence="3">Glabrous enhancer-binding protein-like DBD domain-containing protein</fullName>
    </recommendedName>
</protein>
<accession>A0A0K9NLF7</accession>
<feature type="domain" description="Glabrous enhancer-binding protein-like DBD" evidence="3">
    <location>
        <begin position="45"/>
        <end position="144"/>
    </location>
</feature>
<evidence type="ECO:0000259" key="3">
    <source>
        <dbReference type="Pfam" id="PF04504"/>
    </source>
</evidence>
<comment type="similarity">
    <text evidence="1">Belongs to the GeBP family.</text>
</comment>
<evidence type="ECO:0000256" key="1">
    <source>
        <dbReference type="ARBA" id="ARBA00010820"/>
    </source>
</evidence>
<dbReference type="OrthoDB" id="914287at2759"/>
<dbReference type="PANTHER" id="PTHR31662">
    <property type="entry name" value="BNAANNG10740D PROTEIN-RELATED"/>
    <property type="match status" value="1"/>
</dbReference>
<dbReference type="AlphaFoldDB" id="A0A0K9NLF7"/>
<dbReference type="EMBL" id="LFYR01002110">
    <property type="protein sequence ID" value="KMZ56922.1"/>
    <property type="molecule type" value="Genomic_DNA"/>
</dbReference>
<dbReference type="GO" id="GO:0005634">
    <property type="term" value="C:nucleus"/>
    <property type="evidence" value="ECO:0000318"/>
    <property type="project" value="GO_Central"/>
</dbReference>
<dbReference type="GO" id="GO:0006355">
    <property type="term" value="P:regulation of DNA-templated transcription"/>
    <property type="evidence" value="ECO:0007669"/>
    <property type="project" value="InterPro"/>
</dbReference>
<name>A0A0K9NLF7_ZOSMR</name>
<dbReference type="Proteomes" id="UP000036987">
    <property type="component" value="Unassembled WGS sequence"/>
</dbReference>
<sequence length="294" mass="33573">MAESENPTLAVLFVKPLRSKPMKNNNKNHNIALSPPPTSSSSYRKMWTEEESIVILNGLVEFKATHNESRAPCNLAEYDILRDHLLSKKSITGDFDRIKLSDKVRKLRSKFLSLYNNKNIKNRKNGVNLCGYERVLYDLGRKIWVNGNTKSVDGEEVVREIDSDGLKNSTKHVNYLDGDDDDVYTDDDDCIGGKKEKKIVDVDDGDDSAQGVLPPCAVLKNVVKNLEKNDELIMQGTLKLALQMMKPERQKAWDEKWTNQCLVETQAFKKRKVLEKNLVEELEEIFIKTNQNLT</sequence>
<dbReference type="InterPro" id="IPR053932">
    <property type="entry name" value="GeBP-like_DBD"/>
</dbReference>
<organism evidence="4 5">
    <name type="scientific">Zostera marina</name>
    <name type="common">Eelgrass</name>
    <dbReference type="NCBI Taxonomy" id="29655"/>
    <lineage>
        <taxon>Eukaryota</taxon>
        <taxon>Viridiplantae</taxon>
        <taxon>Streptophyta</taxon>
        <taxon>Embryophyta</taxon>
        <taxon>Tracheophyta</taxon>
        <taxon>Spermatophyta</taxon>
        <taxon>Magnoliopsida</taxon>
        <taxon>Liliopsida</taxon>
        <taxon>Zosteraceae</taxon>
        <taxon>Zostera</taxon>
    </lineage>
</organism>
<feature type="region of interest" description="Disordered" evidence="2">
    <location>
        <begin position="20"/>
        <end position="42"/>
    </location>
</feature>
<gene>
    <name evidence="4" type="ORF">ZOSMA_8G00670</name>
</gene>
<reference evidence="5" key="1">
    <citation type="journal article" date="2016" name="Nature">
        <title>The genome of the seagrass Zostera marina reveals angiosperm adaptation to the sea.</title>
        <authorList>
            <person name="Olsen J.L."/>
            <person name="Rouze P."/>
            <person name="Verhelst B."/>
            <person name="Lin Y.-C."/>
            <person name="Bayer T."/>
            <person name="Collen J."/>
            <person name="Dattolo E."/>
            <person name="De Paoli E."/>
            <person name="Dittami S."/>
            <person name="Maumus F."/>
            <person name="Michel G."/>
            <person name="Kersting A."/>
            <person name="Lauritano C."/>
            <person name="Lohaus R."/>
            <person name="Toepel M."/>
            <person name="Tonon T."/>
            <person name="Vanneste K."/>
            <person name="Amirebrahimi M."/>
            <person name="Brakel J."/>
            <person name="Bostroem C."/>
            <person name="Chovatia M."/>
            <person name="Grimwood J."/>
            <person name="Jenkins J.W."/>
            <person name="Jueterbock A."/>
            <person name="Mraz A."/>
            <person name="Stam W.T."/>
            <person name="Tice H."/>
            <person name="Bornberg-Bauer E."/>
            <person name="Green P.J."/>
            <person name="Pearson G.A."/>
            <person name="Procaccini G."/>
            <person name="Duarte C.M."/>
            <person name="Schmutz J."/>
            <person name="Reusch T.B.H."/>
            <person name="Van de Peer Y."/>
        </authorList>
    </citation>
    <scope>NUCLEOTIDE SEQUENCE [LARGE SCALE GENOMIC DNA]</scope>
    <source>
        <strain evidence="5">cv. Finnish</strain>
    </source>
</reference>
<evidence type="ECO:0000313" key="5">
    <source>
        <dbReference type="Proteomes" id="UP000036987"/>
    </source>
</evidence>
<dbReference type="InterPro" id="IPR007592">
    <property type="entry name" value="GEBP"/>
</dbReference>